<protein>
    <submittedName>
        <fullName evidence="1">Uncharacterized protein</fullName>
    </submittedName>
</protein>
<evidence type="ECO:0000313" key="1">
    <source>
        <dbReference type="EMBL" id="MPN62910.1"/>
    </source>
</evidence>
<accession>A0A645JIG7</accession>
<dbReference type="AlphaFoldDB" id="A0A645JIG7"/>
<sequence>MPPGAESCPLPSQGLRGAKVVALHESCAQIAGPVSHHLRFDVLSHNSRSDGVGKPDDLCHRLDGLLLEALAQQCAVDLDYVRPHPAYKPRRRKDVLWLAVIQSDPHAQRGALPGEVEKSADVVDRIRLGHFDDHA</sequence>
<proteinExistence type="predicted"/>
<name>A0A645JIG7_9ZZZZ</name>
<comment type="caution">
    <text evidence="1">The sequence shown here is derived from an EMBL/GenBank/DDBJ whole genome shotgun (WGS) entry which is preliminary data.</text>
</comment>
<organism evidence="1">
    <name type="scientific">bioreactor metagenome</name>
    <dbReference type="NCBI Taxonomy" id="1076179"/>
    <lineage>
        <taxon>unclassified sequences</taxon>
        <taxon>metagenomes</taxon>
        <taxon>ecological metagenomes</taxon>
    </lineage>
</organism>
<gene>
    <name evidence="1" type="ORF">SDC9_210663</name>
</gene>
<dbReference type="EMBL" id="VSSQ01141596">
    <property type="protein sequence ID" value="MPN62910.1"/>
    <property type="molecule type" value="Genomic_DNA"/>
</dbReference>
<reference evidence="1" key="1">
    <citation type="submission" date="2019-08" db="EMBL/GenBank/DDBJ databases">
        <authorList>
            <person name="Kucharzyk K."/>
            <person name="Murdoch R.W."/>
            <person name="Higgins S."/>
            <person name="Loffler F."/>
        </authorList>
    </citation>
    <scope>NUCLEOTIDE SEQUENCE</scope>
</reference>